<gene>
    <name evidence="2" type="ORF">JOC54_004580</name>
</gene>
<feature type="domain" description="ATPase BadF/BadG/BcrA/BcrD type" evidence="1">
    <location>
        <begin position="4"/>
        <end position="298"/>
    </location>
</feature>
<proteinExistence type="predicted"/>
<name>A0ABS2T0G7_9BACI</name>
<dbReference type="EMBL" id="JAFBCV010000027">
    <property type="protein sequence ID" value="MBM7841277.1"/>
    <property type="molecule type" value="Genomic_DNA"/>
</dbReference>
<comment type="caution">
    <text evidence="2">The sequence shown here is derived from an EMBL/GenBank/DDBJ whole genome shotgun (WGS) entry which is preliminary data.</text>
</comment>
<dbReference type="SUPFAM" id="SSF53067">
    <property type="entry name" value="Actin-like ATPase domain"/>
    <property type="match status" value="2"/>
</dbReference>
<evidence type="ECO:0000259" key="1">
    <source>
        <dbReference type="Pfam" id="PF01869"/>
    </source>
</evidence>
<reference evidence="2" key="1">
    <citation type="submission" date="2021-01" db="EMBL/GenBank/DDBJ databases">
        <title>Genomic Encyclopedia of Type Strains, Phase IV (KMG-IV): sequencing the most valuable type-strain genomes for metagenomic binning, comparative biology and taxonomic classification.</title>
        <authorList>
            <person name="Goeker M."/>
        </authorList>
    </citation>
    <scope>NUCLEOTIDE SEQUENCE</scope>
    <source>
        <strain evidence="2">DSM 21943</strain>
    </source>
</reference>
<dbReference type="Pfam" id="PF01869">
    <property type="entry name" value="BcrAD_BadFG"/>
    <property type="match status" value="1"/>
</dbReference>
<dbReference type="Proteomes" id="UP001179280">
    <property type="component" value="Unassembled WGS sequence"/>
</dbReference>
<dbReference type="RefSeq" id="WP_204469302.1">
    <property type="nucleotide sequence ID" value="NZ_JAFBCV010000027.1"/>
</dbReference>
<sequence>MYVIGIDGGGSKTIAVLADKHGTVIAKETVGPTNPNSVGKEEASIRMAGLLSSIKGKHPLQYNQVAALFAGIAGASSPVNKKNLTEAFQPTLPRNCLLTVDHDAVIALYSGTFGHPGAVHISGTGSISYGIDDEWNRHRVGGWGYLIGDEGSGYSIGKAGLHAALQAHDSITTGTSLLEKIKQHFRVAHLPEIIPLVYTQEARQTIAQLAKIVIEAVDENDPVAHKIIQTEANKISIQLAALVNQMTINTNRLLPVILTGGVMQRADLFEAAIRCHMKQHVTTPVQVTKVALPPVAGAVIGAFKHAHISFHEKSFADRFNQSF</sequence>
<evidence type="ECO:0000313" key="2">
    <source>
        <dbReference type="EMBL" id="MBM7841277.1"/>
    </source>
</evidence>
<dbReference type="Gene3D" id="3.30.420.40">
    <property type="match status" value="2"/>
</dbReference>
<dbReference type="InterPro" id="IPR043129">
    <property type="entry name" value="ATPase_NBD"/>
</dbReference>
<accession>A0ABS2T0G7</accession>
<dbReference type="PANTHER" id="PTHR43190:SF3">
    <property type="entry name" value="N-ACETYL-D-GLUCOSAMINE KINASE"/>
    <property type="match status" value="1"/>
</dbReference>
<dbReference type="CDD" id="cd24007">
    <property type="entry name" value="ASKHA_NBD_eukNAGK-like"/>
    <property type="match status" value="1"/>
</dbReference>
<evidence type="ECO:0000313" key="3">
    <source>
        <dbReference type="Proteomes" id="UP001179280"/>
    </source>
</evidence>
<organism evidence="2 3">
    <name type="scientific">Shouchella xiaoxiensis</name>
    <dbReference type="NCBI Taxonomy" id="766895"/>
    <lineage>
        <taxon>Bacteria</taxon>
        <taxon>Bacillati</taxon>
        <taxon>Bacillota</taxon>
        <taxon>Bacilli</taxon>
        <taxon>Bacillales</taxon>
        <taxon>Bacillaceae</taxon>
        <taxon>Shouchella</taxon>
    </lineage>
</organism>
<protein>
    <submittedName>
        <fullName evidence="2">N-acetylglucosamine kinase-like BadF-type ATPase</fullName>
    </submittedName>
</protein>
<dbReference type="InterPro" id="IPR052519">
    <property type="entry name" value="Euk-type_GlcNAc_Kinase"/>
</dbReference>
<dbReference type="InterPro" id="IPR002731">
    <property type="entry name" value="ATPase_BadF"/>
</dbReference>
<dbReference type="PANTHER" id="PTHR43190">
    <property type="entry name" value="N-ACETYL-D-GLUCOSAMINE KINASE"/>
    <property type="match status" value="1"/>
</dbReference>
<keyword evidence="3" id="KW-1185">Reference proteome</keyword>